<keyword evidence="3" id="KW-1185">Reference proteome</keyword>
<comment type="caution">
    <text evidence="2">The sequence shown here is derived from an EMBL/GenBank/DDBJ whole genome shotgun (WGS) entry which is preliminary data.</text>
</comment>
<feature type="domain" description="DUF6589" evidence="1">
    <location>
        <begin position="101"/>
        <end position="403"/>
    </location>
</feature>
<dbReference type="EMBL" id="JAWWNJ010000038">
    <property type="protein sequence ID" value="KAK7021715.1"/>
    <property type="molecule type" value="Genomic_DNA"/>
</dbReference>
<evidence type="ECO:0000313" key="3">
    <source>
        <dbReference type="Proteomes" id="UP001362999"/>
    </source>
</evidence>
<dbReference type="Proteomes" id="UP001362999">
    <property type="component" value="Unassembled WGS sequence"/>
</dbReference>
<name>A0AAW0B7G8_9AGAR</name>
<reference evidence="2 3" key="1">
    <citation type="journal article" date="2024" name="J Genomics">
        <title>Draft genome sequencing and assembly of Favolaschia claudopus CIRM-BRFM 2984 isolated from oak limbs.</title>
        <authorList>
            <person name="Navarro D."/>
            <person name="Drula E."/>
            <person name="Chaduli D."/>
            <person name="Cazenave R."/>
            <person name="Ahrendt S."/>
            <person name="Wang J."/>
            <person name="Lipzen A."/>
            <person name="Daum C."/>
            <person name="Barry K."/>
            <person name="Grigoriev I.V."/>
            <person name="Favel A."/>
            <person name="Rosso M.N."/>
            <person name="Martin F."/>
        </authorList>
    </citation>
    <scope>NUCLEOTIDE SEQUENCE [LARGE SCALE GENOMIC DNA]</scope>
    <source>
        <strain evidence="2 3">CIRM-BRFM 2984</strain>
    </source>
</reference>
<accession>A0AAW0B7G8</accession>
<gene>
    <name evidence="2" type="ORF">R3P38DRAFT_3196556</name>
</gene>
<sequence>MSHKWTSVAFETLSDRAMDLVQELIHKYPWVFSHDNMNVPLRVFSQRLHNQSHFINGCAYTAWILPQRARLPTGTNPLLQSFRAANCEQVFDFADVLYGNLEADDRMEAFNEHYVLRTLLNSPDFTGYPHRSDPLFNRPPLFISFPEASYEGTLNVMNDAFHQLSINTLEEQKRTGGERVIAWMGDQLTVERLRGLWKYRHEDHNSFDRLDYMIPVFCWFHLIMALANSIHKQYLGTSAAIGSLRQAFDVLQRKGLISQSTKGPFWHNLDEAIHHIGEAHFPACWLDIGGVEKLEDLKSKSPAELCELAGKLVRNYASREALNKLEDLGPDARDGVFYQWTRFNMDVLPYLQLREAIKSGEIGRIEDFLPLLLFRFSGGGFPKYTIEILELLQGLHREWPEVLFNVQQYS</sequence>
<dbReference type="AlphaFoldDB" id="A0AAW0B7G8"/>
<organism evidence="2 3">
    <name type="scientific">Favolaschia claudopus</name>
    <dbReference type="NCBI Taxonomy" id="2862362"/>
    <lineage>
        <taxon>Eukaryota</taxon>
        <taxon>Fungi</taxon>
        <taxon>Dikarya</taxon>
        <taxon>Basidiomycota</taxon>
        <taxon>Agaricomycotina</taxon>
        <taxon>Agaricomycetes</taxon>
        <taxon>Agaricomycetidae</taxon>
        <taxon>Agaricales</taxon>
        <taxon>Marasmiineae</taxon>
        <taxon>Mycenaceae</taxon>
        <taxon>Favolaschia</taxon>
    </lineage>
</organism>
<proteinExistence type="predicted"/>
<protein>
    <recommendedName>
        <fullName evidence="1">DUF6589 domain-containing protein</fullName>
    </recommendedName>
</protein>
<evidence type="ECO:0000259" key="1">
    <source>
        <dbReference type="Pfam" id="PF20231"/>
    </source>
</evidence>
<dbReference type="InterPro" id="IPR046496">
    <property type="entry name" value="DUF6589"/>
</dbReference>
<evidence type="ECO:0000313" key="2">
    <source>
        <dbReference type="EMBL" id="KAK7021715.1"/>
    </source>
</evidence>
<dbReference type="Pfam" id="PF20231">
    <property type="entry name" value="DUF6589"/>
    <property type="match status" value="1"/>
</dbReference>